<reference evidence="3" key="1">
    <citation type="submission" date="2014-12" db="EMBL/GenBank/DDBJ databases">
        <title>Insight into the proteome of Arion vulgaris.</title>
        <authorList>
            <person name="Aradska J."/>
            <person name="Bulat T."/>
            <person name="Smidak R."/>
            <person name="Sarate P."/>
            <person name="Gangsoo J."/>
            <person name="Sialana F."/>
            <person name="Bilban M."/>
            <person name="Lubec G."/>
        </authorList>
    </citation>
    <scope>NUCLEOTIDE SEQUENCE</scope>
    <source>
        <tissue evidence="3">Skin</tissue>
    </source>
</reference>
<feature type="signal peptide" evidence="2">
    <location>
        <begin position="1"/>
        <end position="21"/>
    </location>
</feature>
<keyword evidence="2" id="KW-0732">Signal</keyword>
<organism evidence="3">
    <name type="scientific">Arion vulgaris</name>
    <dbReference type="NCBI Taxonomy" id="1028688"/>
    <lineage>
        <taxon>Eukaryota</taxon>
        <taxon>Metazoa</taxon>
        <taxon>Spiralia</taxon>
        <taxon>Lophotrochozoa</taxon>
        <taxon>Mollusca</taxon>
        <taxon>Gastropoda</taxon>
        <taxon>Heterobranchia</taxon>
        <taxon>Euthyneura</taxon>
        <taxon>Panpulmonata</taxon>
        <taxon>Eupulmonata</taxon>
        <taxon>Stylommatophora</taxon>
        <taxon>Helicina</taxon>
        <taxon>Arionoidea</taxon>
        <taxon>Arionidae</taxon>
        <taxon>Arion</taxon>
    </lineage>
</organism>
<feature type="chain" id="PRO_5002111974" description="ZP domain-containing protein" evidence="2">
    <location>
        <begin position="22"/>
        <end position="290"/>
    </location>
</feature>
<name>A0A0B6YS68_9EUPU</name>
<evidence type="ECO:0000313" key="3">
    <source>
        <dbReference type="EMBL" id="CEK58360.1"/>
    </source>
</evidence>
<evidence type="ECO:0008006" key="4">
    <source>
        <dbReference type="Google" id="ProtNLM"/>
    </source>
</evidence>
<protein>
    <recommendedName>
        <fullName evidence="4">ZP domain-containing protein</fullName>
    </recommendedName>
</protein>
<feature type="non-terminal residue" evidence="3">
    <location>
        <position position="290"/>
    </location>
</feature>
<feature type="region of interest" description="Disordered" evidence="1">
    <location>
        <begin position="168"/>
        <end position="252"/>
    </location>
</feature>
<feature type="compositionally biased region" description="Basic and acidic residues" evidence="1">
    <location>
        <begin position="216"/>
        <end position="234"/>
    </location>
</feature>
<dbReference type="EMBL" id="HACG01011495">
    <property type="protein sequence ID" value="CEK58360.1"/>
    <property type="molecule type" value="Transcribed_RNA"/>
</dbReference>
<proteinExistence type="predicted"/>
<evidence type="ECO:0000256" key="2">
    <source>
        <dbReference type="SAM" id="SignalP"/>
    </source>
</evidence>
<gene>
    <name evidence="3" type="primary">ORF32826</name>
</gene>
<dbReference type="AlphaFoldDB" id="A0A0B6YS68"/>
<sequence length="290" mass="31519">MALTTTLLMAIVFAGLSLVGGECTTNKEEAKTTSLEYKMMFSEVVAHGLIISAEQVSDSSNNLYSVLFEIRCIYKGGALDELIRINRVGYNPDNCLTTNLTVNSKSLVFLNKTVKGEYVQTFRPESGDAQYVEEIVVLCEATVRYPNGIDDNNRKEICPEEYRYDDCIARPDLSTPSTSDGESSEETTDPQTKDKQNGGGYDNSDLAANPPYSDAGDGKSSEETTDSQTKDNKNGESNVAYKSVDSSDIGTKKSPNGAATLTLHISALVCILTVSIFQLTTTDINFPVND</sequence>
<evidence type="ECO:0000256" key="1">
    <source>
        <dbReference type="SAM" id="MobiDB-lite"/>
    </source>
</evidence>
<accession>A0A0B6YS68</accession>